<dbReference type="CDD" id="cd07814">
    <property type="entry name" value="SRPBCC_CalC_Aha1-like"/>
    <property type="match status" value="1"/>
</dbReference>
<proteinExistence type="inferred from homology"/>
<feature type="domain" description="Activator of Hsp90 ATPase homologue 1/2-like C-terminal" evidence="2">
    <location>
        <begin position="16"/>
        <end position="136"/>
    </location>
</feature>
<dbReference type="Gene3D" id="3.30.530.20">
    <property type="match status" value="1"/>
</dbReference>
<evidence type="ECO:0000313" key="3">
    <source>
        <dbReference type="EMBL" id="ACQ79317.1"/>
    </source>
</evidence>
<protein>
    <submittedName>
        <fullName evidence="3">Activator of Hsp90 ATPase 1 family protein</fullName>
    </submittedName>
</protein>
<dbReference type="STRING" id="471853.Bcav_1056"/>
<dbReference type="RefSeq" id="WP_015881557.1">
    <property type="nucleotide sequence ID" value="NC_012669.1"/>
</dbReference>
<gene>
    <name evidence="3" type="ordered locus">Bcav_1056</name>
</gene>
<accession>C5C0D1</accession>
<keyword evidence="4" id="KW-1185">Reference proteome</keyword>
<dbReference type="KEGG" id="bcv:Bcav_1056"/>
<dbReference type="EMBL" id="CP001618">
    <property type="protein sequence ID" value="ACQ79317.1"/>
    <property type="molecule type" value="Genomic_DNA"/>
</dbReference>
<evidence type="ECO:0000313" key="4">
    <source>
        <dbReference type="Proteomes" id="UP000007962"/>
    </source>
</evidence>
<dbReference type="AlphaFoldDB" id="C5C0D1"/>
<name>C5C0D1_BEUC1</name>
<comment type="similarity">
    <text evidence="1">Belongs to the AHA1 family.</text>
</comment>
<reference evidence="3 4" key="1">
    <citation type="journal article" date="2009" name="Stand. Genomic Sci.">
        <title>Complete genome sequence of Beutenbergia cavernae type strain (HKI 0122).</title>
        <authorList>
            <person name="Land M."/>
            <person name="Pukall R."/>
            <person name="Abt B."/>
            <person name="Goker M."/>
            <person name="Rohde M."/>
            <person name="Glavina Del Rio T."/>
            <person name="Tice H."/>
            <person name="Copeland A."/>
            <person name="Cheng J.F."/>
            <person name="Lucas S."/>
            <person name="Chen F."/>
            <person name="Nolan M."/>
            <person name="Bruce D."/>
            <person name="Goodwin L."/>
            <person name="Pitluck S."/>
            <person name="Ivanova N."/>
            <person name="Mavromatis K."/>
            <person name="Ovchinnikova G."/>
            <person name="Pati A."/>
            <person name="Chen A."/>
            <person name="Palaniappan K."/>
            <person name="Hauser L."/>
            <person name="Chang Y.J."/>
            <person name="Jefferies C.C."/>
            <person name="Saunders E."/>
            <person name="Brettin T."/>
            <person name="Detter J.C."/>
            <person name="Han C."/>
            <person name="Chain P."/>
            <person name="Bristow J."/>
            <person name="Eisen J.A."/>
            <person name="Markowitz V."/>
            <person name="Hugenholtz P."/>
            <person name="Kyrpides N.C."/>
            <person name="Klenk H.P."/>
            <person name="Lapidus A."/>
        </authorList>
    </citation>
    <scope>NUCLEOTIDE SEQUENCE [LARGE SCALE GENOMIC DNA]</scope>
    <source>
        <strain evidence="4">ATCC BAA-8 / DSM 12333 / NBRC 16432</strain>
    </source>
</reference>
<dbReference type="SUPFAM" id="SSF55961">
    <property type="entry name" value="Bet v1-like"/>
    <property type="match status" value="1"/>
</dbReference>
<dbReference type="Pfam" id="PF08327">
    <property type="entry name" value="AHSA1"/>
    <property type="match status" value="1"/>
</dbReference>
<evidence type="ECO:0000256" key="1">
    <source>
        <dbReference type="ARBA" id="ARBA00006817"/>
    </source>
</evidence>
<dbReference type="InterPro" id="IPR023393">
    <property type="entry name" value="START-like_dom_sf"/>
</dbReference>
<dbReference type="HOGENOM" id="CLU_108923_7_2_11"/>
<sequence length="141" mass="15564">MTEAPTTVRLTRHVAAAPARVWRAWTDADELAAWFWPPSFGTTARVDLRVGGTYRVESTARGMAVSGDVVALEEPHRLVLTWRWDGEDDETLVTVTFAAADGGTDVVVLHERFTSEEDAANHAQGWNDCLDRLVEVGQRTA</sequence>
<dbReference type="eggNOG" id="COG3832">
    <property type="taxonomic scope" value="Bacteria"/>
</dbReference>
<dbReference type="InterPro" id="IPR013538">
    <property type="entry name" value="ASHA1/2-like_C"/>
</dbReference>
<organism evidence="3 4">
    <name type="scientific">Beutenbergia cavernae (strain ATCC BAA-8 / DSM 12333 / CCUG 43141 / JCM 11478 / NBRC 16432 / NCIMB 13614 / HKI 0122)</name>
    <dbReference type="NCBI Taxonomy" id="471853"/>
    <lineage>
        <taxon>Bacteria</taxon>
        <taxon>Bacillati</taxon>
        <taxon>Actinomycetota</taxon>
        <taxon>Actinomycetes</taxon>
        <taxon>Micrococcales</taxon>
        <taxon>Beutenbergiaceae</taxon>
        <taxon>Beutenbergia</taxon>
    </lineage>
</organism>
<dbReference type="Proteomes" id="UP000007962">
    <property type="component" value="Chromosome"/>
</dbReference>
<evidence type="ECO:0000259" key="2">
    <source>
        <dbReference type="Pfam" id="PF08327"/>
    </source>
</evidence>